<sequence>MSDPLISSSSPGTSRPTHQCDPPRRCTNFPIFNPGLLPCPVVQGPAQLSSKPWLDLFVRLPPIDQSQHSGRPSLVSLGPVLPLPLSSPFRPS</sequence>
<dbReference type="EMBL" id="JAZHXJ010000260">
    <property type="protein sequence ID" value="KAL1866606.1"/>
    <property type="molecule type" value="Genomic_DNA"/>
</dbReference>
<feature type="region of interest" description="Disordered" evidence="1">
    <location>
        <begin position="68"/>
        <end position="92"/>
    </location>
</feature>
<evidence type="ECO:0000313" key="2">
    <source>
        <dbReference type="EMBL" id="KAL1866606.1"/>
    </source>
</evidence>
<comment type="caution">
    <text evidence="2">The sequence shown here is derived from an EMBL/GenBank/DDBJ whole genome shotgun (WGS) entry which is preliminary data.</text>
</comment>
<name>A0ABR3WT43_9PEZI</name>
<evidence type="ECO:0000313" key="3">
    <source>
        <dbReference type="Proteomes" id="UP001586593"/>
    </source>
</evidence>
<dbReference type="Proteomes" id="UP001586593">
    <property type="component" value="Unassembled WGS sequence"/>
</dbReference>
<proteinExistence type="predicted"/>
<organism evidence="2 3">
    <name type="scientific">Phialemonium thermophilum</name>
    <dbReference type="NCBI Taxonomy" id="223376"/>
    <lineage>
        <taxon>Eukaryota</taxon>
        <taxon>Fungi</taxon>
        <taxon>Dikarya</taxon>
        <taxon>Ascomycota</taxon>
        <taxon>Pezizomycotina</taxon>
        <taxon>Sordariomycetes</taxon>
        <taxon>Sordariomycetidae</taxon>
        <taxon>Cephalothecales</taxon>
        <taxon>Cephalothecaceae</taxon>
        <taxon>Phialemonium</taxon>
    </lineage>
</organism>
<keyword evidence="3" id="KW-1185">Reference proteome</keyword>
<reference evidence="2 3" key="1">
    <citation type="journal article" date="2024" name="Commun. Biol.">
        <title>Comparative genomic analysis of thermophilic fungi reveals convergent evolutionary adaptations and gene losses.</title>
        <authorList>
            <person name="Steindorff A.S."/>
            <person name="Aguilar-Pontes M.V."/>
            <person name="Robinson A.J."/>
            <person name="Andreopoulos B."/>
            <person name="LaButti K."/>
            <person name="Kuo A."/>
            <person name="Mondo S."/>
            <person name="Riley R."/>
            <person name="Otillar R."/>
            <person name="Haridas S."/>
            <person name="Lipzen A."/>
            <person name="Grimwood J."/>
            <person name="Schmutz J."/>
            <person name="Clum A."/>
            <person name="Reid I.D."/>
            <person name="Moisan M.C."/>
            <person name="Butler G."/>
            <person name="Nguyen T.T.M."/>
            <person name="Dewar K."/>
            <person name="Conant G."/>
            <person name="Drula E."/>
            <person name="Henrissat B."/>
            <person name="Hansel C."/>
            <person name="Singer S."/>
            <person name="Hutchinson M.I."/>
            <person name="de Vries R.P."/>
            <person name="Natvig D.O."/>
            <person name="Powell A.J."/>
            <person name="Tsang A."/>
            <person name="Grigoriev I.V."/>
        </authorList>
    </citation>
    <scope>NUCLEOTIDE SEQUENCE [LARGE SCALE GENOMIC DNA]</scope>
    <source>
        <strain evidence="2 3">ATCC 24622</strain>
    </source>
</reference>
<protein>
    <submittedName>
        <fullName evidence="2">Uncharacterized protein</fullName>
    </submittedName>
</protein>
<feature type="compositionally biased region" description="Low complexity" evidence="1">
    <location>
        <begin position="71"/>
        <end position="92"/>
    </location>
</feature>
<accession>A0ABR3WT43</accession>
<feature type="region of interest" description="Disordered" evidence="1">
    <location>
        <begin position="1"/>
        <end position="24"/>
    </location>
</feature>
<feature type="compositionally biased region" description="Polar residues" evidence="1">
    <location>
        <begin position="1"/>
        <end position="17"/>
    </location>
</feature>
<gene>
    <name evidence="2" type="ORF">VTK73DRAFT_4612</name>
</gene>
<evidence type="ECO:0000256" key="1">
    <source>
        <dbReference type="SAM" id="MobiDB-lite"/>
    </source>
</evidence>